<evidence type="ECO:0000313" key="1">
    <source>
        <dbReference type="EMBL" id="KAH3698959.1"/>
    </source>
</evidence>
<comment type="caution">
    <text evidence="1">The sequence shown here is derived from an EMBL/GenBank/DDBJ whole genome shotgun (WGS) entry which is preliminary data.</text>
</comment>
<reference evidence="1" key="1">
    <citation type="journal article" date="2019" name="bioRxiv">
        <title>The Genome of the Zebra Mussel, Dreissena polymorpha: A Resource for Invasive Species Research.</title>
        <authorList>
            <person name="McCartney M.A."/>
            <person name="Auch B."/>
            <person name="Kono T."/>
            <person name="Mallez S."/>
            <person name="Zhang Y."/>
            <person name="Obille A."/>
            <person name="Becker A."/>
            <person name="Abrahante J.E."/>
            <person name="Garbe J."/>
            <person name="Badalamenti J.P."/>
            <person name="Herman A."/>
            <person name="Mangelson H."/>
            <person name="Liachko I."/>
            <person name="Sullivan S."/>
            <person name="Sone E.D."/>
            <person name="Koren S."/>
            <person name="Silverstein K.A.T."/>
            <person name="Beckman K.B."/>
            <person name="Gohl D.M."/>
        </authorList>
    </citation>
    <scope>NUCLEOTIDE SEQUENCE</scope>
    <source>
        <strain evidence="1">Duluth1</strain>
        <tissue evidence="1">Whole animal</tissue>
    </source>
</reference>
<protein>
    <submittedName>
        <fullName evidence="1">Uncharacterized protein</fullName>
    </submittedName>
</protein>
<reference evidence="1" key="2">
    <citation type="submission" date="2020-11" db="EMBL/GenBank/DDBJ databases">
        <authorList>
            <person name="McCartney M.A."/>
            <person name="Auch B."/>
            <person name="Kono T."/>
            <person name="Mallez S."/>
            <person name="Becker A."/>
            <person name="Gohl D.M."/>
            <person name="Silverstein K.A.T."/>
            <person name="Koren S."/>
            <person name="Bechman K.B."/>
            <person name="Herman A."/>
            <person name="Abrahante J.E."/>
            <person name="Garbe J."/>
        </authorList>
    </citation>
    <scope>NUCLEOTIDE SEQUENCE</scope>
    <source>
        <strain evidence="1">Duluth1</strain>
        <tissue evidence="1">Whole animal</tissue>
    </source>
</reference>
<organism evidence="1 2">
    <name type="scientific">Dreissena polymorpha</name>
    <name type="common">Zebra mussel</name>
    <name type="synonym">Mytilus polymorpha</name>
    <dbReference type="NCBI Taxonomy" id="45954"/>
    <lineage>
        <taxon>Eukaryota</taxon>
        <taxon>Metazoa</taxon>
        <taxon>Spiralia</taxon>
        <taxon>Lophotrochozoa</taxon>
        <taxon>Mollusca</taxon>
        <taxon>Bivalvia</taxon>
        <taxon>Autobranchia</taxon>
        <taxon>Heteroconchia</taxon>
        <taxon>Euheterodonta</taxon>
        <taxon>Imparidentia</taxon>
        <taxon>Neoheterodontei</taxon>
        <taxon>Myida</taxon>
        <taxon>Dreissenoidea</taxon>
        <taxon>Dreissenidae</taxon>
        <taxon>Dreissena</taxon>
    </lineage>
</organism>
<dbReference type="AlphaFoldDB" id="A0A9D4BK61"/>
<sequence>MAVGGDDTEDLLQSGRCWELIHGEGRPLFHNTHPTFLLTTLPVTSFKRECPGAQSCTESRA</sequence>
<name>A0A9D4BK61_DREPO</name>
<evidence type="ECO:0000313" key="2">
    <source>
        <dbReference type="Proteomes" id="UP000828390"/>
    </source>
</evidence>
<accession>A0A9D4BK61</accession>
<dbReference type="EMBL" id="JAIWYP010000015">
    <property type="protein sequence ID" value="KAH3698959.1"/>
    <property type="molecule type" value="Genomic_DNA"/>
</dbReference>
<dbReference type="Proteomes" id="UP000828390">
    <property type="component" value="Unassembled WGS sequence"/>
</dbReference>
<gene>
    <name evidence="1" type="ORF">DPMN_073905</name>
</gene>
<proteinExistence type="predicted"/>
<keyword evidence="2" id="KW-1185">Reference proteome</keyword>